<dbReference type="Gene3D" id="1.10.472.80">
    <property type="entry name" value="Ypt/Rab-GAP domain of gyp1p, domain 3"/>
    <property type="match status" value="1"/>
</dbReference>
<dbReference type="SUPFAM" id="SSF47923">
    <property type="entry name" value="Ypt/Rab-GAP domain of gyp1p"/>
    <property type="match status" value="1"/>
</dbReference>
<proteinExistence type="predicted"/>
<evidence type="ECO:0000313" key="3">
    <source>
        <dbReference type="EMBL" id="OMH79575.1"/>
    </source>
</evidence>
<keyword evidence="4" id="KW-1185">Reference proteome</keyword>
<dbReference type="OrthoDB" id="10263206at2759"/>
<evidence type="ECO:0000256" key="1">
    <source>
        <dbReference type="SAM" id="MobiDB-lite"/>
    </source>
</evidence>
<sequence length="513" mass="57325">MNFEIEKSIQTQSDNQNESKSKSKSKSKDMNKSENINAEKKREESTQQQQQQQQQQQCKQQQQQQQQSPREQTDNEKKLKNINSNINLGIGGGGKSKGNERTLGKMKSLSAISTRELSLDSKTKRNGLKRYRESSNQTSNNEELERHKLRALTRRVHENWDEVDKSLEELRTLIVTNGGLPIEIAKNASSSTKGTDIKSKNDSNESCVEMEKFSNDKFGIGDSKYGDKEGDEIKQRCPLYATPNLPGVHAGAVLVDEVLSLVDPPLYAHLSSHGITGRIYAFPAVMTISACIPPLNQVLKLWDYFLACGVHLNILCIVALVISIRDLLLTTTNPSSVLRHWPPLNASSLIRKSRFLLSQLPHHILFLLENHLCDFDLACKISAHDPSLNLNILAANTSADNNLLCNYPISSTTPRLTSYTASSNSNLASSVSSTFVAAKRRKMPTNLGLSLTDSTSPFPTQFTHLQNNHQQLHSNLDSITNPSSLANKNNDTGPNTRQRNRIRLDLQNWISNR</sequence>
<feature type="region of interest" description="Disordered" evidence="1">
    <location>
        <begin position="1"/>
        <end position="102"/>
    </location>
</feature>
<keyword evidence="3" id="KW-0131">Cell cycle</keyword>
<organism evidence="3 4">
    <name type="scientific">Zancudomyces culisetae</name>
    <name type="common">Gut fungus</name>
    <name type="synonym">Smittium culisetae</name>
    <dbReference type="NCBI Taxonomy" id="1213189"/>
    <lineage>
        <taxon>Eukaryota</taxon>
        <taxon>Fungi</taxon>
        <taxon>Fungi incertae sedis</taxon>
        <taxon>Zoopagomycota</taxon>
        <taxon>Kickxellomycotina</taxon>
        <taxon>Harpellomycetes</taxon>
        <taxon>Harpellales</taxon>
        <taxon>Legeriomycetaceae</taxon>
        <taxon>Zancudomyces</taxon>
    </lineage>
</organism>
<comment type="caution">
    <text evidence="3">The sequence shown here is derived from an EMBL/GenBank/DDBJ whole genome shotgun (WGS) entry which is preliminary data.</text>
</comment>
<keyword evidence="3" id="KW-0132">Cell division</keyword>
<dbReference type="EMBL" id="LSSK01001502">
    <property type="protein sequence ID" value="OMH79575.1"/>
    <property type="molecule type" value="Genomic_DNA"/>
</dbReference>
<protein>
    <submittedName>
        <fullName evidence="3">Cell division control protein 16</fullName>
    </submittedName>
</protein>
<evidence type="ECO:0000313" key="4">
    <source>
        <dbReference type="Proteomes" id="UP000188320"/>
    </source>
</evidence>
<accession>A0A1R1PEZ9</accession>
<reference evidence="4" key="1">
    <citation type="submission" date="2017-01" db="EMBL/GenBank/DDBJ databases">
        <authorList>
            <person name="Wang Y."/>
            <person name="White M."/>
            <person name="Kvist S."/>
            <person name="Moncalvo J.-M."/>
        </authorList>
    </citation>
    <scope>NUCLEOTIDE SEQUENCE [LARGE SCALE GENOMIC DNA]</scope>
    <source>
        <strain evidence="4">COL-18-3</strain>
    </source>
</reference>
<dbReference type="InterPro" id="IPR035969">
    <property type="entry name" value="Rab-GAP_TBC_sf"/>
</dbReference>
<dbReference type="GO" id="GO:0051301">
    <property type="term" value="P:cell division"/>
    <property type="evidence" value="ECO:0007669"/>
    <property type="project" value="UniProtKB-KW"/>
</dbReference>
<name>A0A1R1PEZ9_ZANCU</name>
<dbReference type="InterPro" id="IPR000195">
    <property type="entry name" value="Rab-GAP-TBC_dom"/>
</dbReference>
<feature type="domain" description="Rab-GAP TBC" evidence="2">
    <location>
        <begin position="235"/>
        <end position="323"/>
    </location>
</feature>
<dbReference type="Proteomes" id="UP000188320">
    <property type="component" value="Unassembled WGS sequence"/>
</dbReference>
<dbReference type="Pfam" id="PF00566">
    <property type="entry name" value="RabGAP-TBC"/>
    <property type="match status" value="1"/>
</dbReference>
<feature type="compositionally biased region" description="Low complexity" evidence="1">
    <location>
        <begin position="47"/>
        <end position="67"/>
    </location>
</feature>
<dbReference type="AlphaFoldDB" id="A0A1R1PEZ9"/>
<feature type="compositionally biased region" description="Basic and acidic residues" evidence="1">
    <location>
        <begin position="17"/>
        <end position="45"/>
    </location>
</feature>
<feature type="region of interest" description="Disordered" evidence="1">
    <location>
        <begin position="474"/>
        <end position="499"/>
    </location>
</feature>
<gene>
    <name evidence="3" type="ORF">AX774_g7008</name>
</gene>
<feature type="compositionally biased region" description="Polar residues" evidence="1">
    <location>
        <begin position="474"/>
        <end position="497"/>
    </location>
</feature>
<evidence type="ECO:0000259" key="2">
    <source>
        <dbReference type="Pfam" id="PF00566"/>
    </source>
</evidence>